<evidence type="ECO:0000256" key="2">
    <source>
        <dbReference type="ARBA" id="ARBA00022737"/>
    </source>
</evidence>
<dbReference type="InterPro" id="IPR032675">
    <property type="entry name" value="LRR_dom_sf"/>
</dbReference>
<dbReference type="PANTHER" id="PTHR46652:SF3">
    <property type="entry name" value="LEUCINE-RICH REPEAT-CONTAINING PROTEIN 9"/>
    <property type="match status" value="1"/>
</dbReference>
<accession>A0A2A7BFZ3</accession>
<keyword evidence="2" id="KW-0677">Repeat</keyword>
<dbReference type="RefSeq" id="WP_097770449.1">
    <property type="nucleotide sequence ID" value="NZ_NOUW01000014.1"/>
</dbReference>
<evidence type="ECO:0008006" key="6">
    <source>
        <dbReference type="Google" id="ProtNLM"/>
    </source>
</evidence>
<dbReference type="SUPFAM" id="SSF52058">
    <property type="entry name" value="L domain-like"/>
    <property type="match status" value="1"/>
</dbReference>
<gene>
    <name evidence="4" type="ORF">CHR61_04675</name>
</gene>
<dbReference type="PROSITE" id="PS51257">
    <property type="entry name" value="PROKAR_LIPOPROTEIN"/>
    <property type="match status" value="1"/>
</dbReference>
<dbReference type="InterPro" id="IPR001611">
    <property type="entry name" value="Leu-rich_rpt"/>
</dbReference>
<dbReference type="AlphaFoldDB" id="A0A2A7BFZ3"/>
<feature type="signal peptide" evidence="3">
    <location>
        <begin position="1"/>
        <end position="19"/>
    </location>
</feature>
<proteinExistence type="predicted"/>
<dbReference type="PROSITE" id="PS51450">
    <property type="entry name" value="LRR"/>
    <property type="match status" value="1"/>
</dbReference>
<evidence type="ECO:0000313" key="5">
    <source>
        <dbReference type="Proteomes" id="UP000220438"/>
    </source>
</evidence>
<name>A0A2A7BFZ3_9FIRM</name>
<organism evidence="4 5">
    <name type="scientific">Faecalibacterium prausnitzii</name>
    <dbReference type="NCBI Taxonomy" id="853"/>
    <lineage>
        <taxon>Bacteria</taxon>
        <taxon>Bacillati</taxon>
        <taxon>Bacillota</taxon>
        <taxon>Clostridia</taxon>
        <taxon>Eubacteriales</taxon>
        <taxon>Oscillospiraceae</taxon>
        <taxon>Faecalibacterium</taxon>
    </lineage>
</organism>
<reference evidence="4 5" key="1">
    <citation type="journal article" date="2017" name="Front. Microbiol.">
        <title>New Insights into the Diversity of the Genus Faecalibacterium.</title>
        <authorList>
            <person name="Benevides L."/>
            <person name="Burman S."/>
            <person name="Martin R."/>
            <person name="Robert V."/>
            <person name="Thomas M."/>
            <person name="Miquel S."/>
            <person name="Chain F."/>
            <person name="Sokol H."/>
            <person name="Bermudez-Humaran L.G."/>
            <person name="Morrison M."/>
            <person name="Langella P."/>
            <person name="Azevedo V.A."/>
            <person name="Chatel J.M."/>
            <person name="Soares S."/>
        </authorList>
    </citation>
    <scope>NUCLEOTIDE SEQUENCE [LARGE SCALE GENOMIC DNA]</scope>
    <source>
        <strain evidence="4 5">AHMP21</strain>
    </source>
</reference>
<dbReference type="InterPro" id="IPR050836">
    <property type="entry name" value="SDS22/Internalin_LRR"/>
</dbReference>
<evidence type="ECO:0000256" key="3">
    <source>
        <dbReference type="SAM" id="SignalP"/>
    </source>
</evidence>
<dbReference type="Proteomes" id="UP000220438">
    <property type="component" value="Unassembled WGS sequence"/>
</dbReference>
<dbReference type="PANTHER" id="PTHR46652">
    <property type="entry name" value="LEUCINE-RICH REPEAT AND IQ DOMAIN-CONTAINING PROTEIN 1-RELATED"/>
    <property type="match status" value="1"/>
</dbReference>
<comment type="caution">
    <text evidence="4">The sequence shown here is derived from an EMBL/GenBank/DDBJ whole genome shotgun (WGS) entry which is preliminary data.</text>
</comment>
<dbReference type="EMBL" id="NOUW01000014">
    <property type="protein sequence ID" value="PDX90222.1"/>
    <property type="molecule type" value="Genomic_DNA"/>
</dbReference>
<keyword evidence="3" id="KW-0732">Signal</keyword>
<evidence type="ECO:0000313" key="4">
    <source>
        <dbReference type="EMBL" id="PDX90222.1"/>
    </source>
</evidence>
<protein>
    <recommendedName>
        <fullName evidence="6">Leucine Rich repeats (2 copies)</fullName>
    </recommendedName>
</protein>
<feature type="chain" id="PRO_5038465787" description="Leucine Rich repeats (2 copies)" evidence="3">
    <location>
        <begin position="20"/>
        <end position="371"/>
    </location>
</feature>
<dbReference type="Gene3D" id="3.80.10.10">
    <property type="entry name" value="Ribonuclease Inhibitor"/>
    <property type="match status" value="1"/>
</dbReference>
<evidence type="ECO:0000256" key="1">
    <source>
        <dbReference type="ARBA" id="ARBA00022614"/>
    </source>
</evidence>
<sequence>MKSCSHIFALLTACMVLLCGCSDYLSLSKASTISNPQTEYDTALKEYLASLETPLFTIEVKHSEDAPIVWEDAGTEAAVRLLLNRPEGTISRSDVWGLNTLTITERTMFEGDSGTITIVTVTAQQGDATLEQEISAVGKESPLPALVSLHDLQYFDSLQTFSYSTSPTANQAFTDFSGVEELSHLERFSMNGARPETLEPLSHLSQLKQLSLTECGTLDLTPLEGLEQLESLTLSSNDRIVSLEPVTKLPALRYLSLSSGTAVPSLEPLAQTNLAVLDLGLGVGQSGLYKEIDYSPLSQLPDLVCLNLTNHTRVTTKLCKQILAHSPDLRFLNIQNTPASEGSALDVEYLRAYTEADLLKRLANKLRNTFG</sequence>
<keyword evidence="1" id="KW-0433">Leucine-rich repeat</keyword>